<dbReference type="GeneTree" id="ENSGT00940000155167"/>
<evidence type="ECO:0000256" key="2">
    <source>
        <dbReference type="ARBA" id="ARBA00022525"/>
    </source>
</evidence>
<evidence type="ECO:0000256" key="8">
    <source>
        <dbReference type="PROSITE-ProRule" id="PRU00206"/>
    </source>
</evidence>
<reference evidence="10" key="2">
    <citation type="submission" date="2025-08" db="UniProtKB">
        <authorList>
            <consortium name="Ensembl"/>
        </authorList>
    </citation>
    <scope>IDENTIFICATION</scope>
</reference>
<comment type="subcellular location">
    <subcellularLocation>
        <location evidence="1">Secreted</location>
    </subcellularLocation>
</comment>
<dbReference type="SMART" id="SM00208">
    <property type="entry name" value="TNFR"/>
    <property type="match status" value="4"/>
</dbReference>
<keyword evidence="7" id="KW-0325">Glycoprotein</keyword>
<evidence type="ECO:0000259" key="9">
    <source>
        <dbReference type="PROSITE" id="PS50050"/>
    </source>
</evidence>
<keyword evidence="4" id="KW-0732">Signal</keyword>
<dbReference type="InterPro" id="IPR048522">
    <property type="entry name" value="Death_3_fish"/>
</dbReference>
<keyword evidence="3" id="KW-0053">Apoptosis</keyword>
<keyword evidence="11" id="KW-1185">Reference proteome</keyword>
<dbReference type="EMBL" id="AHAT01004833">
    <property type="status" value="NOT_ANNOTATED_CDS"/>
    <property type="molecule type" value="Genomic_DNA"/>
</dbReference>
<evidence type="ECO:0000256" key="1">
    <source>
        <dbReference type="ARBA" id="ARBA00004613"/>
    </source>
</evidence>
<dbReference type="Gene3D" id="2.10.50.10">
    <property type="entry name" value="Tumor Necrosis Factor Receptor, subunit A, domain 2"/>
    <property type="match status" value="2"/>
</dbReference>
<dbReference type="STRING" id="7918.ENSLOCP00000011065"/>
<dbReference type="HOGENOM" id="CLU_057708_2_0_1"/>
<protein>
    <submittedName>
        <fullName evidence="10">Tumor necrosis factor receptor superfamily member 11B-like</fullName>
    </submittedName>
</protein>
<feature type="disulfide bond" evidence="8">
    <location>
        <begin position="78"/>
        <end position="93"/>
    </location>
</feature>
<evidence type="ECO:0000256" key="3">
    <source>
        <dbReference type="ARBA" id="ARBA00022703"/>
    </source>
</evidence>
<dbReference type="KEGG" id="loc:102686972"/>
<accession>W5MRQ6</accession>
<reference evidence="11" key="1">
    <citation type="submission" date="2011-12" db="EMBL/GenBank/DDBJ databases">
        <title>The Draft Genome of Lepisosteus oculatus.</title>
        <authorList>
            <consortium name="The Broad Institute Genome Assembly &amp; Analysis Group"/>
            <consortium name="Computational R&amp;D Group"/>
            <consortium name="and Sequencing Platform"/>
            <person name="Di Palma F."/>
            <person name="Alfoldi J."/>
            <person name="Johnson J."/>
            <person name="Berlin A."/>
            <person name="Gnerre S."/>
            <person name="Jaffe D."/>
            <person name="MacCallum I."/>
            <person name="Young S."/>
            <person name="Walker B.J."/>
            <person name="Lander E.S."/>
            <person name="Lindblad-Toh K."/>
        </authorList>
    </citation>
    <scope>NUCLEOTIDE SEQUENCE [LARGE SCALE GENOMIC DNA]</scope>
</reference>
<feature type="disulfide bond" evidence="8">
    <location>
        <begin position="100"/>
        <end position="118"/>
    </location>
</feature>
<evidence type="ECO:0000256" key="4">
    <source>
        <dbReference type="ARBA" id="ARBA00022729"/>
    </source>
</evidence>
<keyword evidence="5" id="KW-0677">Repeat</keyword>
<evidence type="ECO:0000313" key="10">
    <source>
        <dbReference type="Ensembl" id="ENSLOCP00000011065.1"/>
    </source>
</evidence>
<evidence type="ECO:0000256" key="5">
    <source>
        <dbReference type="ARBA" id="ARBA00022737"/>
    </source>
</evidence>
<dbReference type="OMA" id="CAPCSAN"/>
<feature type="disulfide bond" evidence="8">
    <location>
        <begin position="137"/>
        <end position="155"/>
    </location>
</feature>
<dbReference type="GO" id="GO:0006915">
    <property type="term" value="P:apoptotic process"/>
    <property type="evidence" value="ECO:0007669"/>
    <property type="project" value="UniProtKB-KW"/>
</dbReference>
<keyword evidence="6 8" id="KW-1015">Disulfide bond</keyword>
<dbReference type="InterPro" id="IPR001368">
    <property type="entry name" value="TNFR/NGFR_Cys_rich_reg"/>
</dbReference>
<dbReference type="Bgee" id="ENSLOCG00000009079">
    <property type="expression patterns" value="Expressed in liver and 5 other cell types or tissues"/>
</dbReference>
<dbReference type="Pfam" id="PF21733">
    <property type="entry name" value="Death_3"/>
    <property type="match status" value="1"/>
</dbReference>
<dbReference type="PANTHER" id="PTHR23097:SF90">
    <property type="entry name" value="TUMOR NECROSIS FACTOR RECEPTOR SUPERFAMILY MEMBER 11B"/>
    <property type="match status" value="1"/>
</dbReference>
<dbReference type="Pfam" id="PF00020">
    <property type="entry name" value="TNFR_c6"/>
    <property type="match status" value="2"/>
</dbReference>
<evidence type="ECO:0000313" key="11">
    <source>
        <dbReference type="Proteomes" id="UP000018468"/>
    </source>
</evidence>
<dbReference type="Ensembl" id="ENSLOCT00000011081.1">
    <property type="protein sequence ID" value="ENSLOCP00000011065.1"/>
    <property type="gene ID" value="ENSLOCG00000009079.1"/>
</dbReference>
<dbReference type="OrthoDB" id="9990004at2759"/>
<feature type="repeat" description="TNFR-Cys" evidence="8">
    <location>
        <begin position="119"/>
        <end position="155"/>
    </location>
</feature>
<sequence>MNFTERKKAQLKMSRKEVLAIVFFFTANNPAVLEHGKYRTYQHRDPVTGKMLLCNQCPPGTHLQNHCTTKHQTVCALCPAQHYTQYWNYLPMCLYCNNFCRENQFVKEECSPTYNRVCECKKGYYWDSEFCIKHTECPSGYGVKAKGTANKDTVCEKCLSGYFSSKISSHLSCMKHTNCTAHGLKRILKGTSWHDNLCISFSDFQVKGTLSLYREIILEFFSHQKMKLKKVVRFGKKSLNEQLLTQLKGNGNLSAQKLMCIYVKQWMSLQKPGTNVIKKLLEMLKKSQLHNVASRFGNKFKGVLAKKKEE</sequence>
<dbReference type="PANTHER" id="PTHR23097">
    <property type="entry name" value="TUMOR NECROSIS FACTOR RECEPTOR SUPERFAMILY MEMBER"/>
    <property type="match status" value="1"/>
</dbReference>
<dbReference type="GO" id="GO:0005576">
    <property type="term" value="C:extracellular region"/>
    <property type="evidence" value="ECO:0007669"/>
    <property type="project" value="UniProtKB-SubCell"/>
</dbReference>
<feature type="domain" description="TNFR-Cys" evidence="9">
    <location>
        <begin position="77"/>
        <end position="118"/>
    </location>
</feature>
<evidence type="ECO:0000256" key="6">
    <source>
        <dbReference type="ARBA" id="ARBA00023157"/>
    </source>
</evidence>
<feature type="domain" description="TNFR-Cys" evidence="9">
    <location>
        <begin position="119"/>
        <end position="155"/>
    </location>
</feature>
<feature type="repeat" description="TNFR-Cys" evidence="8">
    <location>
        <begin position="77"/>
        <end position="118"/>
    </location>
</feature>
<dbReference type="SUPFAM" id="SSF57586">
    <property type="entry name" value="TNF receptor-like"/>
    <property type="match status" value="2"/>
</dbReference>
<dbReference type="Proteomes" id="UP000018468">
    <property type="component" value="Linkage group LG11"/>
</dbReference>
<dbReference type="AlphaFoldDB" id="W5MRQ6"/>
<proteinExistence type="predicted"/>
<reference evidence="10" key="3">
    <citation type="submission" date="2025-09" db="UniProtKB">
        <authorList>
            <consortium name="Ensembl"/>
        </authorList>
    </citation>
    <scope>IDENTIFICATION</scope>
</reference>
<dbReference type="PROSITE" id="PS50050">
    <property type="entry name" value="TNFR_NGFR_2"/>
    <property type="match status" value="2"/>
</dbReference>
<organism evidence="10 11">
    <name type="scientific">Lepisosteus oculatus</name>
    <name type="common">Spotted gar</name>
    <dbReference type="NCBI Taxonomy" id="7918"/>
    <lineage>
        <taxon>Eukaryota</taxon>
        <taxon>Metazoa</taxon>
        <taxon>Chordata</taxon>
        <taxon>Craniata</taxon>
        <taxon>Vertebrata</taxon>
        <taxon>Euteleostomi</taxon>
        <taxon>Actinopterygii</taxon>
        <taxon>Neopterygii</taxon>
        <taxon>Holostei</taxon>
        <taxon>Semionotiformes</taxon>
        <taxon>Lepisosteidae</taxon>
        <taxon>Lepisosteus</taxon>
    </lineage>
</organism>
<dbReference type="RefSeq" id="XP_015213281.1">
    <property type="nucleotide sequence ID" value="XM_015357795.2"/>
</dbReference>
<dbReference type="InterPro" id="IPR052459">
    <property type="entry name" value="TNFRSF_decoy_receptor"/>
</dbReference>
<dbReference type="eggNOG" id="ENOG502RZKS">
    <property type="taxonomic scope" value="Eukaryota"/>
</dbReference>
<comment type="caution">
    <text evidence="8">Lacks conserved residue(s) required for the propagation of feature annotation.</text>
</comment>
<dbReference type="GeneID" id="102686972"/>
<evidence type="ECO:0000256" key="7">
    <source>
        <dbReference type="ARBA" id="ARBA00023180"/>
    </source>
</evidence>
<dbReference type="InParanoid" id="W5MRQ6"/>
<dbReference type="CTD" id="4982"/>
<keyword evidence="2" id="KW-0964">Secreted</keyword>
<name>W5MRQ6_LEPOC</name>